<feature type="transmembrane region" description="Helical" evidence="5">
    <location>
        <begin position="12"/>
        <end position="31"/>
    </location>
</feature>
<feature type="transmembrane region" description="Helical" evidence="5">
    <location>
        <begin position="166"/>
        <end position="184"/>
    </location>
</feature>
<dbReference type="NCBIfam" id="TIGR01770">
    <property type="entry name" value="NDH_I_N"/>
    <property type="match status" value="1"/>
</dbReference>
<dbReference type="Proteomes" id="UP000198520">
    <property type="component" value="Unassembled WGS sequence"/>
</dbReference>
<evidence type="ECO:0000256" key="5">
    <source>
        <dbReference type="HAMAP-Rule" id="MF_00445"/>
    </source>
</evidence>
<dbReference type="AlphaFoldDB" id="A0A1I2CXM2"/>
<dbReference type="PANTHER" id="PTHR22773">
    <property type="entry name" value="NADH DEHYDROGENASE"/>
    <property type="match status" value="1"/>
</dbReference>
<keyword evidence="5" id="KW-1003">Cell membrane</keyword>
<dbReference type="InterPro" id="IPR010096">
    <property type="entry name" value="NADH-Q_OxRdtase_suN/2"/>
</dbReference>
<accession>A0A1I2CXM2</accession>
<proteinExistence type="inferred from homology"/>
<feature type="transmembrane region" description="Helical" evidence="5">
    <location>
        <begin position="43"/>
        <end position="63"/>
    </location>
</feature>
<evidence type="ECO:0000256" key="1">
    <source>
        <dbReference type="ARBA" id="ARBA00004127"/>
    </source>
</evidence>
<dbReference type="EMBL" id="FONZ01000001">
    <property type="protein sequence ID" value="SFE72480.1"/>
    <property type="molecule type" value="Genomic_DNA"/>
</dbReference>
<comment type="subcellular location">
    <subcellularLocation>
        <location evidence="5">Cell membrane</location>
        <topology evidence="5">Multi-pass membrane protein</topology>
    </subcellularLocation>
    <subcellularLocation>
        <location evidence="1">Endomembrane system</location>
        <topology evidence="1">Multi-pass membrane protein</topology>
    </subcellularLocation>
    <subcellularLocation>
        <location evidence="6">Membrane</location>
        <topology evidence="6">Multi-pass membrane protein</topology>
    </subcellularLocation>
</comment>
<evidence type="ECO:0000259" key="7">
    <source>
        <dbReference type="Pfam" id="PF00361"/>
    </source>
</evidence>
<dbReference type="GO" id="GO:0005886">
    <property type="term" value="C:plasma membrane"/>
    <property type="evidence" value="ECO:0007669"/>
    <property type="project" value="UniProtKB-SubCell"/>
</dbReference>
<feature type="transmembrane region" description="Helical" evidence="5">
    <location>
        <begin position="544"/>
        <end position="563"/>
    </location>
</feature>
<feature type="transmembrane region" description="Helical" evidence="5">
    <location>
        <begin position="196"/>
        <end position="220"/>
    </location>
</feature>
<name>A0A1I2CXM2_9MICO</name>
<keyword evidence="2 5" id="KW-0812">Transmembrane</keyword>
<comment type="similarity">
    <text evidence="5">Belongs to the complex I subunit 2 family.</text>
</comment>
<dbReference type="HAMAP" id="MF_00445">
    <property type="entry name" value="NDH1_NuoN_1"/>
    <property type="match status" value="1"/>
</dbReference>
<feature type="transmembrane region" description="Helical" evidence="5">
    <location>
        <begin position="240"/>
        <end position="260"/>
    </location>
</feature>
<evidence type="ECO:0000256" key="3">
    <source>
        <dbReference type="ARBA" id="ARBA00022989"/>
    </source>
</evidence>
<comment type="catalytic activity">
    <reaction evidence="5">
        <text>a quinone + NADH + 5 H(+)(in) = a quinol + NAD(+) + 4 H(+)(out)</text>
        <dbReference type="Rhea" id="RHEA:57888"/>
        <dbReference type="ChEBI" id="CHEBI:15378"/>
        <dbReference type="ChEBI" id="CHEBI:24646"/>
        <dbReference type="ChEBI" id="CHEBI:57540"/>
        <dbReference type="ChEBI" id="CHEBI:57945"/>
        <dbReference type="ChEBI" id="CHEBI:132124"/>
    </reaction>
</comment>
<keyword evidence="5" id="KW-0874">Quinone</keyword>
<feature type="transmembrane region" description="Helical" evidence="5">
    <location>
        <begin position="423"/>
        <end position="442"/>
    </location>
</feature>
<evidence type="ECO:0000313" key="8">
    <source>
        <dbReference type="EMBL" id="SFE72480.1"/>
    </source>
</evidence>
<keyword evidence="5" id="KW-1278">Translocase</keyword>
<dbReference type="GO" id="GO:0042773">
    <property type="term" value="P:ATP synthesis coupled electron transport"/>
    <property type="evidence" value="ECO:0007669"/>
    <property type="project" value="InterPro"/>
</dbReference>
<evidence type="ECO:0000256" key="4">
    <source>
        <dbReference type="ARBA" id="ARBA00023136"/>
    </source>
</evidence>
<feature type="transmembrane region" description="Helical" evidence="5">
    <location>
        <begin position="317"/>
        <end position="336"/>
    </location>
</feature>
<dbReference type="GO" id="GO:0050136">
    <property type="term" value="F:NADH dehydrogenase (quinone) (non-electrogenic) activity"/>
    <property type="evidence" value="ECO:0007669"/>
    <property type="project" value="UniProtKB-UniRule"/>
</dbReference>
<keyword evidence="3 5" id="KW-1133">Transmembrane helix</keyword>
<feature type="transmembrane region" description="Helical" evidence="5">
    <location>
        <begin position="83"/>
        <end position="107"/>
    </location>
</feature>
<dbReference type="GO" id="GO:0008137">
    <property type="term" value="F:NADH dehydrogenase (ubiquinone) activity"/>
    <property type="evidence" value="ECO:0007669"/>
    <property type="project" value="InterPro"/>
</dbReference>
<evidence type="ECO:0000313" key="9">
    <source>
        <dbReference type="Proteomes" id="UP000198520"/>
    </source>
</evidence>
<keyword evidence="5" id="KW-0813">Transport</keyword>
<dbReference type="STRING" id="285351.SAMN04488035_0290"/>
<reference evidence="9" key="1">
    <citation type="submission" date="2016-10" db="EMBL/GenBank/DDBJ databases">
        <authorList>
            <person name="Varghese N."/>
            <person name="Submissions S."/>
        </authorList>
    </citation>
    <scope>NUCLEOTIDE SEQUENCE [LARGE SCALE GENOMIC DNA]</scope>
    <source>
        <strain evidence="9">DSM 19083</strain>
    </source>
</reference>
<keyword evidence="4 5" id="KW-0472">Membrane</keyword>
<feature type="transmembrane region" description="Helical" evidence="5">
    <location>
        <begin position="462"/>
        <end position="487"/>
    </location>
</feature>
<evidence type="ECO:0000256" key="2">
    <source>
        <dbReference type="ARBA" id="ARBA00022692"/>
    </source>
</evidence>
<dbReference type="GO" id="GO:0048038">
    <property type="term" value="F:quinone binding"/>
    <property type="evidence" value="ECO:0007669"/>
    <property type="project" value="UniProtKB-KW"/>
</dbReference>
<organism evidence="8 9">
    <name type="scientific">Flavimobilis marinus</name>
    <dbReference type="NCBI Taxonomy" id="285351"/>
    <lineage>
        <taxon>Bacteria</taxon>
        <taxon>Bacillati</taxon>
        <taxon>Actinomycetota</taxon>
        <taxon>Actinomycetes</taxon>
        <taxon>Micrococcales</taxon>
        <taxon>Jonesiaceae</taxon>
        <taxon>Flavimobilis</taxon>
    </lineage>
</organism>
<evidence type="ECO:0000256" key="6">
    <source>
        <dbReference type="RuleBase" id="RU000320"/>
    </source>
</evidence>
<feature type="transmembrane region" description="Helical" evidence="5">
    <location>
        <begin position="143"/>
        <end position="160"/>
    </location>
</feature>
<dbReference type="NCBIfam" id="NF004441">
    <property type="entry name" value="PRK05777.1-4"/>
    <property type="match status" value="1"/>
</dbReference>
<comment type="subunit">
    <text evidence="5">NDH-1 is composed of 14 different subunits. Subunits NuoA, H, J, K, L, M, N constitute the membrane sector of the complex.</text>
</comment>
<gene>
    <name evidence="5" type="primary">nuoN</name>
    <name evidence="8" type="ORF">SAMN04488035_0290</name>
</gene>
<feature type="transmembrane region" description="Helical" evidence="5">
    <location>
        <begin position="343"/>
        <end position="364"/>
    </location>
</feature>
<dbReference type="GO" id="GO:0012505">
    <property type="term" value="C:endomembrane system"/>
    <property type="evidence" value="ECO:0007669"/>
    <property type="project" value="UniProtKB-SubCell"/>
</dbReference>
<keyword evidence="9" id="KW-1185">Reference proteome</keyword>
<dbReference type="Pfam" id="PF00361">
    <property type="entry name" value="Proton_antipo_M"/>
    <property type="match status" value="1"/>
</dbReference>
<comment type="function">
    <text evidence="5">NDH-1 shuttles electrons from NADH, via FMN and iron-sulfur (Fe-S) centers, to quinones in the respiratory chain. The immediate electron acceptor for the enzyme in this species is believed to be a menaquinone. Couples the redox reaction to proton translocation (for every two electrons transferred, four hydrogen ions are translocated across the cytoplasmic membrane), and thus conserves the redox energy in a proton gradient.</text>
</comment>
<feature type="transmembrane region" description="Helical" evidence="5">
    <location>
        <begin position="370"/>
        <end position="391"/>
    </location>
</feature>
<dbReference type="RefSeq" id="WP_093374390.1">
    <property type="nucleotide sequence ID" value="NZ_BNAN01000001.1"/>
</dbReference>
<dbReference type="OrthoDB" id="9811718at2"/>
<sequence length="579" mass="60617">MTPAFIEPVVDWFYLVPLLVVLGAGVVGVLIEAFVPDRVRRDVQLWLALAALAGGLVAVVLQWDDINGAIADQSVVQVLGGSLVLTPATLLIQGALLVIATLALIVIADRSSGNDAFAPTAAAIPGSDYEEIARRRGLVQTEVFPLFLFSVGGMLLFPAAGDLLTMFIALEVLSFPLYVLSGMARHRRLLSQEASLKYFLLGAFSSALFLFGMALVYGFAGTLELRFIANAIITGTGLEGMDMVLVTGLVLMIAGLLFKVGAVPFHQWTPDVYAGAPTPITGFMAACTKMAAFGAVLRVVYWTVPFTGKEIFDAFTAGMWTIAIATMVLGSVVAVVQHDIKRVLAYSSIAHAGFILVGVTALSYEAIPATIFYLGAYGLATVGAFAIVHLVRETSTVHGDDALILGEATHLSQWAGLARRSPWLAGAFTLFLLSFAGIPLTAGFIGKFTVFSAAVAAGDWPLALVGVLASAVAVFFYVRIVVLMYFVAPADEAAARTTTDTPAVDATDGSAPEHWDTPEAGVGLRLATAPARAAAGVQVLRGGAGIRVVVALCALGTIALGVFPGPVLDLVAEATKFIP</sequence>
<protein>
    <recommendedName>
        <fullName evidence="5">NADH-quinone oxidoreductase subunit N</fullName>
        <ecNumber evidence="5">7.1.1.-</ecNumber>
    </recommendedName>
    <alternativeName>
        <fullName evidence="5">NADH dehydrogenase I subunit N</fullName>
    </alternativeName>
    <alternativeName>
        <fullName evidence="5">NDH-1 subunit N</fullName>
    </alternativeName>
</protein>
<keyword evidence="5" id="KW-0520">NAD</keyword>
<dbReference type="InterPro" id="IPR001750">
    <property type="entry name" value="ND/Mrp_TM"/>
</dbReference>
<dbReference type="EC" id="7.1.1.-" evidence="5"/>
<feature type="transmembrane region" description="Helical" evidence="5">
    <location>
        <begin position="272"/>
        <end position="297"/>
    </location>
</feature>
<feature type="domain" description="NADH:quinone oxidoreductase/Mrp antiporter transmembrane" evidence="7">
    <location>
        <begin position="160"/>
        <end position="471"/>
    </location>
</feature>